<reference evidence="2 3" key="1">
    <citation type="journal article" date="2013" name="PLoS Genet.">
        <title>The genome and development-dependent transcriptomes of Pyronema confluens: a window into fungal evolution.</title>
        <authorList>
            <person name="Traeger S."/>
            <person name="Altegoer F."/>
            <person name="Freitag M."/>
            <person name="Gabaldon T."/>
            <person name="Kempken F."/>
            <person name="Kumar A."/>
            <person name="Marcet-Houben M."/>
            <person name="Poggeler S."/>
            <person name="Stajich J.E."/>
            <person name="Nowrousian M."/>
        </authorList>
    </citation>
    <scope>NUCLEOTIDE SEQUENCE [LARGE SCALE GENOMIC DNA]</scope>
    <source>
        <strain evidence="3">CBS 100304</strain>
        <tissue evidence="2">Vegetative mycelium</tissue>
    </source>
</reference>
<dbReference type="Proteomes" id="UP000018144">
    <property type="component" value="Unassembled WGS sequence"/>
</dbReference>
<evidence type="ECO:0000313" key="3">
    <source>
        <dbReference type="Proteomes" id="UP000018144"/>
    </source>
</evidence>
<keyword evidence="3" id="KW-1185">Reference proteome</keyword>
<sequence length="317" mass="36690">MYKSAHGTKFYNSSFNEQRIIENCKFLFGDVDPVILTERGQDGGEFVNRVFKIAHKSLKLKEIQKDVEEKLQRLTVDIEDSEVKEGLRRQLIDRARASIARKEEKRKTEVAKKIQDILDTIEDDDDDDDEMAMERLLLQVQEPSTNPKSSAEIDWRGECVSNILRDCQKKFRQKLREQKEDLTAKLDAEKKDTVDSMNAERAIADAEKEAVIGDLKEKFDAKGQALERACTDADCEKGFRQKLEDALDVLRDTEDERKQDLIRIKMESERRREKIKMDTNGYRRTMVTMLSPMSAASTPRQELPLPEALPKPNKTFE</sequence>
<dbReference type="EMBL" id="HF935416">
    <property type="protein sequence ID" value="CCX08475.1"/>
    <property type="molecule type" value="Genomic_DNA"/>
</dbReference>
<proteinExistence type="predicted"/>
<evidence type="ECO:0000313" key="2">
    <source>
        <dbReference type="EMBL" id="CCX08475.1"/>
    </source>
</evidence>
<protein>
    <submittedName>
        <fullName evidence="2">Uncharacterized protein</fullName>
    </submittedName>
</protein>
<accession>U4L0Y5</accession>
<dbReference type="OrthoDB" id="10422916at2759"/>
<name>U4L0Y5_PYROM</name>
<dbReference type="AlphaFoldDB" id="U4L0Y5"/>
<gene>
    <name evidence="2" type="ORF">PCON_08068</name>
</gene>
<feature type="region of interest" description="Disordered" evidence="1">
    <location>
        <begin position="294"/>
        <end position="317"/>
    </location>
</feature>
<organism evidence="2 3">
    <name type="scientific">Pyronema omphalodes (strain CBS 100304)</name>
    <name type="common">Pyronema confluens</name>
    <dbReference type="NCBI Taxonomy" id="1076935"/>
    <lineage>
        <taxon>Eukaryota</taxon>
        <taxon>Fungi</taxon>
        <taxon>Dikarya</taxon>
        <taxon>Ascomycota</taxon>
        <taxon>Pezizomycotina</taxon>
        <taxon>Pezizomycetes</taxon>
        <taxon>Pezizales</taxon>
        <taxon>Pyronemataceae</taxon>
        <taxon>Pyronema</taxon>
    </lineage>
</organism>
<evidence type="ECO:0000256" key="1">
    <source>
        <dbReference type="SAM" id="MobiDB-lite"/>
    </source>
</evidence>